<protein>
    <submittedName>
        <fullName evidence="1">Tryptophan synthase alpha chain</fullName>
    </submittedName>
</protein>
<evidence type="ECO:0000313" key="2">
    <source>
        <dbReference type="Proteomes" id="UP000325081"/>
    </source>
</evidence>
<evidence type="ECO:0000313" key="1">
    <source>
        <dbReference type="EMBL" id="GER36731.1"/>
    </source>
</evidence>
<accession>A0A5A7PVP8</accession>
<gene>
    <name evidence="1" type="ORF">STAS_13078</name>
</gene>
<dbReference type="OrthoDB" id="1536506at2759"/>
<proteinExistence type="predicted"/>
<dbReference type="Proteomes" id="UP000325081">
    <property type="component" value="Unassembled WGS sequence"/>
</dbReference>
<sequence length="270" mass="28632">MAAGPHSGRLDLMSAATPLTCGHDMDVPESMLNLVRRRSVARPDGPASPVQAARMFTPGATMSGFSISGERMFGPREENAATTGDGWTRSFVPRNSSVAAAVLLLLFFAESAYRLMSFPADSPTAVAGRRWQSATSSSPLAAVLVRIIPTPPASFTTCPFCTRGLIPLSHITILPATDRGSSVPSRHIELGVGFELVELLSPFEAPVRDSPEPSFTFVGNSLSIVLAPTVATHGETFVRLIGSGPPFPAEHDTNTPFSMAAKVPTERLSR</sequence>
<keyword evidence="2" id="KW-1185">Reference proteome</keyword>
<organism evidence="1 2">
    <name type="scientific">Striga asiatica</name>
    <name type="common">Asiatic witchweed</name>
    <name type="synonym">Buchnera asiatica</name>
    <dbReference type="NCBI Taxonomy" id="4170"/>
    <lineage>
        <taxon>Eukaryota</taxon>
        <taxon>Viridiplantae</taxon>
        <taxon>Streptophyta</taxon>
        <taxon>Embryophyta</taxon>
        <taxon>Tracheophyta</taxon>
        <taxon>Spermatophyta</taxon>
        <taxon>Magnoliopsida</taxon>
        <taxon>eudicotyledons</taxon>
        <taxon>Gunneridae</taxon>
        <taxon>Pentapetalae</taxon>
        <taxon>asterids</taxon>
        <taxon>lamiids</taxon>
        <taxon>Lamiales</taxon>
        <taxon>Orobanchaceae</taxon>
        <taxon>Buchnereae</taxon>
        <taxon>Striga</taxon>
    </lineage>
</organism>
<name>A0A5A7PVP8_STRAF</name>
<reference evidence="2" key="1">
    <citation type="journal article" date="2019" name="Curr. Biol.">
        <title>Genome Sequence of Striga asiatica Provides Insight into the Evolution of Plant Parasitism.</title>
        <authorList>
            <person name="Yoshida S."/>
            <person name="Kim S."/>
            <person name="Wafula E.K."/>
            <person name="Tanskanen J."/>
            <person name="Kim Y.M."/>
            <person name="Honaas L."/>
            <person name="Yang Z."/>
            <person name="Spallek T."/>
            <person name="Conn C.E."/>
            <person name="Ichihashi Y."/>
            <person name="Cheong K."/>
            <person name="Cui S."/>
            <person name="Der J.P."/>
            <person name="Gundlach H."/>
            <person name="Jiao Y."/>
            <person name="Hori C."/>
            <person name="Ishida J.K."/>
            <person name="Kasahara H."/>
            <person name="Kiba T."/>
            <person name="Kim M.S."/>
            <person name="Koo N."/>
            <person name="Laohavisit A."/>
            <person name="Lee Y.H."/>
            <person name="Lumba S."/>
            <person name="McCourt P."/>
            <person name="Mortimer J.C."/>
            <person name="Mutuku J.M."/>
            <person name="Nomura T."/>
            <person name="Sasaki-Sekimoto Y."/>
            <person name="Seto Y."/>
            <person name="Wang Y."/>
            <person name="Wakatake T."/>
            <person name="Sakakibara H."/>
            <person name="Demura T."/>
            <person name="Yamaguchi S."/>
            <person name="Yoneyama K."/>
            <person name="Manabe R.I."/>
            <person name="Nelson D.C."/>
            <person name="Schulman A.H."/>
            <person name="Timko M.P."/>
            <person name="dePamphilis C.W."/>
            <person name="Choi D."/>
            <person name="Shirasu K."/>
        </authorList>
    </citation>
    <scope>NUCLEOTIDE SEQUENCE [LARGE SCALE GENOMIC DNA]</scope>
    <source>
        <strain evidence="2">cv. UVA1</strain>
    </source>
</reference>
<dbReference type="AlphaFoldDB" id="A0A5A7PVP8"/>
<comment type="caution">
    <text evidence="1">The sequence shown here is derived from an EMBL/GenBank/DDBJ whole genome shotgun (WGS) entry which is preliminary data.</text>
</comment>
<dbReference type="EMBL" id="BKCP01005195">
    <property type="protein sequence ID" value="GER36731.1"/>
    <property type="molecule type" value="Genomic_DNA"/>
</dbReference>